<dbReference type="Pfam" id="PF03737">
    <property type="entry name" value="RraA-like"/>
    <property type="match status" value="1"/>
</dbReference>
<evidence type="ECO:0000256" key="6">
    <source>
        <dbReference type="ARBA" id="ARBA00012947"/>
    </source>
</evidence>
<dbReference type="PANTHER" id="PTHR33254">
    <property type="entry name" value="4-HYDROXY-4-METHYL-2-OXOGLUTARATE ALDOLASE 3-RELATED"/>
    <property type="match status" value="1"/>
</dbReference>
<name>A0ABY3WQJ4_9ACTN</name>
<evidence type="ECO:0000256" key="8">
    <source>
        <dbReference type="ARBA" id="ARBA00025046"/>
    </source>
</evidence>
<evidence type="ECO:0000256" key="7">
    <source>
        <dbReference type="ARBA" id="ARBA00016549"/>
    </source>
</evidence>
<comment type="catalytic activity">
    <reaction evidence="12">
        <text>oxaloacetate + H(+) = pyruvate + CO2</text>
        <dbReference type="Rhea" id="RHEA:15641"/>
        <dbReference type="ChEBI" id="CHEBI:15361"/>
        <dbReference type="ChEBI" id="CHEBI:15378"/>
        <dbReference type="ChEBI" id="CHEBI:16452"/>
        <dbReference type="ChEBI" id="CHEBI:16526"/>
        <dbReference type="EC" id="4.1.1.112"/>
    </reaction>
</comment>
<evidence type="ECO:0000256" key="2">
    <source>
        <dbReference type="ARBA" id="ARBA00001968"/>
    </source>
</evidence>
<dbReference type="InterPro" id="IPR005493">
    <property type="entry name" value="RraA/RraA-like"/>
</dbReference>
<dbReference type="InterPro" id="IPR036704">
    <property type="entry name" value="RraA/RraA-like_sf"/>
</dbReference>
<dbReference type="RefSeq" id="WP_242332778.1">
    <property type="nucleotide sequence ID" value="NZ_CP071872.1"/>
</dbReference>
<sequence length="235" mass="25421">MSEPTVTGEQLLRLRQLDTPTVCNALDLVDPDFDLPCFTSRPLRCIYPELPPMVGFARTATIRAVEPPEDKEAAARLRAAYYDYVAQGPGPTVMVMEDLDGARAGSGCMWGEVNTTIHQRLGCLGVVTNGSIRDVDDNARGFQLLAAGTVPSRAHTWVVDFGRPVSVHGMEVHHGELIHADQHGAVRIPAHLVDQVLAGAGTVTRREQALLAAVRADSFTITDLHQALKASSEIH</sequence>
<accession>A0ABY3WQJ4</accession>
<dbReference type="EMBL" id="CP071872">
    <property type="protein sequence ID" value="UNM13856.1"/>
    <property type="molecule type" value="Genomic_DNA"/>
</dbReference>
<comment type="function">
    <text evidence="8">Catalyzes the aldol cleavage of 4-hydroxy-4-methyl-2-oxoglutarate (HMG) into 2 molecules of pyruvate. Also contains a secondary oxaloacetate (OAA) decarboxylase activity due to the common pyruvate enolate transition state formed following C-C bond cleavage in the retro-aldol and decarboxylation reactions.</text>
</comment>
<organism evidence="13 14">
    <name type="scientific">Streptomyces formicae</name>
    <dbReference type="NCBI Taxonomy" id="1616117"/>
    <lineage>
        <taxon>Bacteria</taxon>
        <taxon>Bacillati</taxon>
        <taxon>Actinomycetota</taxon>
        <taxon>Actinomycetes</taxon>
        <taxon>Kitasatosporales</taxon>
        <taxon>Streptomycetaceae</taxon>
        <taxon>Streptomyces</taxon>
    </lineage>
</organism>
<dbReference type="EC" id="4.1.1.112" evidence="6"/>
<proteinExistence type="inferred from homology"/>
<evidence type="ECO:0000256" key="9">
    <source>
        <dbReference type="ARBA" id="ARBA00029596"/>
    </source>
</evidence>
<evidence type="ECO:0000256" key="11">
    <source>
        <dbReference type="ARBA" id="ARBA00032305"/>
    </source>
</evidence>
<evidence type="ECO:0000256" key="4">
    <source>
        <dbReference type="ARBA" id="ARBA00011233"/>
    </source>
</evidence>
<dbReference type="SUPFAM" id="SSF89562">
    <property type="entry name" value="RraA-like"/>
    <property type="match status" value="1"/>
</dbReference>
<dbReference type="Gene3D" id="3.50.30.40">
    <property type="entry name" value="Ribonuclease E inhibitor RraA/RraA-like"/>
    <property type="match status" value="1"/>
</dbReference>
<evidence type="ECO:0000313" key="14">
    <source>
        <dbReference type="Proteomes" id="UP000828924"/>
    </source>
</evidence>
<reference evidence="13 14" key="1">
    <citation type="submission" date="2021-03" db="EMBL/GenBank/DDBJ databases">
        <title>Complete genome of Streptomyces formicae strain 1H-GS9 (DSM 100524).</title>
        <authorList>
            <person name="Atanasov K.E."/>
            <person name="Altabella T."/>
            <person name="Ferrer A."/>
        </authorList>
    </citation>
    <scope>NUCLEOTIDE SEQUENCE [LARGE SCALE GENOMIC DNA]</scope>
    <source>
        <strain evidence="13 14">1H-GS9</strain>
    </source>
</reference>
<dbReference type="EC" id="4.1.3.17" evidence="5"/>
<evidence type="ECO:0000256" key="3">
    <source>
        <dbReference type="ARBA" id="ARBA00008621"/>
    </source>
</evidence>
<evidence type="ECO:0000313" key="13">
    <source>
        <dbReference type="EMBL" id="UNM13856.1"/>
    </source>
</evidence>
<evidence type="ECO:0000256" key="5">
    <source>
        <dbReference type="ARBA" id="ARBA00012213"/>
    </source>
</evidence>
<dbReference type="CDD" id="cd16841">
    <property type="entry name" value="RraA_family"/>
    <property type="match status" value="1"/>
</dbReference>
<dbReference type="Proteomes" id="UP000828924">
    <property type="component" value="Chromosome"/>
</dbReference>
<comment type="catalytic activity">
    <reaction evidence="1">
        <text>4-hydroxy-4-methyl-2-oxoglutarate = 2 pyruvate</text>
        <dbReference type="Rhea" id="RHEA:22748"/>
        <dbReference type="ChEBI" id="CHEBI:15361"/>
        <dbReference type="ChEBI" id="CHEBI:58276"/>
        <dbReference type="EC" id="4.1.3.17"/>
    </reaction>
</comment>
<comment type="similarity">
    <text evidence="3">Belongs to the class II aldolase/RraA-like family.</text>
</comment>
<dbReference type="PANTHER" id="PTHR33254:SF4">
    <property type="entry name" value="4-HYDROXY-4-METHYL-2-OXOGLUTARATE ALDOLASE 3-RELATED"/>
    <property type="match status" value="1"/>
</dbReference>
<comment type="cofactor">
    <cofactor evidence="2">
        <name>a divalent metal cation</name>
        <dbReference type="ChEBI" id="CHEBI:60240"/>
    </cofactor>
</comment>
<gene>
    <name evidence="13" type="ORF">J4032_22445</name>
</gene>
<keyword evidence="14" id="KW-1185">Reference proteome</keyword>
<evidence type="ECO:0000256" key="10">
    <source>
        <dbReference type="ARBA" id="ARBA00030169"/>
    </source>
</evidence>
<protein>
    <recommendedName>
        <fullName evidence="7">Putative 4-hydroxy-4-methyl-2-oxoglutarate aldolase</fullName>
        <ecNumber evidence="6">4.1.1.112</ecNumber>
        <ecNumber evidence="5">4.1.3.17</ecNumber>
    </recommendedName>
    <alternativeName>
        <fullName evidence="11">Oxaloacetate decarboxylase</fullName>
    </alternativeName>
    <alternativeName>
        <fullName evidence="9">Regulator of ribonuclease activity homolog</fullName>
    </alternativeName>
    <alternativeName>
        <fullName evidence="10">RraA-like protein</fullName>
    </alternativeName>
</protein>
<comment type="subunit">
    <text evidence="4">Homotrimer.</text>
</comment>
<evidence type="ECO:0000256" key="1">
    <source>
        <dbReference type="ARBA" id="ARBA00001342"/>
    </source>
</evidence>
<evidence type="ECO:0000256" key="12">
    <source>
        <dbReference type="ARBA" id="ARBA00047973"/>
    </source>
</evidence>